<dbReference type="Proteomes" id="UP000308652">
    <property type="component" value="Unassembled WGS sequence"/>
</dbReference>
<accession>A0A5C3MAJ2</accession>
<evidence type="ECO:0000256" key="4">
    <source>
        <dbReference type="ARBA" id="ARBA00022787"/>
    </source>
</evidence>
<dbReference type="EMBL" id="ML213592">
    <property type="protein sequence ID" value="TFK42429.1"/>
    <property type="molecule type" value="Genomic_DNA"/>
</dbReference>
<organism evidence="11 12">
    <name type="scientific">Crucibulum laeve</name>
    <dbReference type="NCBI Taxonomy" id="68775"/>
    <lineage>
        <taxon>Eukaryota</taxon>
        <taxon>Fungi</taxon>
        <taxon>Dikarya</taxon>
        <taxon>Basidiomycota</taxon>
        <taxon>Agaricomycotina</taxon>
        <taxon>Agaricomycetes</taxon>
        <taxon>Agaricomycetidae</taxon>
        <taxon>Agaricales</taxon>
        <taxon>Agaricineae</taxon>
        <taxon>Nidulariaceae</taxon>
        <taxon>Crucibulum</taxon>
    </lineage>
</organism>
<evidence type="ECO:0000259" key="10">
    <source>
        <dbReference type="Pfam" id="PF17171"/>
    </source>
</evidence>
<dbReference type="GO" id="GO:0001401">
    <property type="term" value="C:SAM complex"/>
    <property type="evidence" value="ECO:0007669"/>
    <property type="project" value="InterPro"/>
</dbReference>
<dbReference type="PANTHER" id="PTHR12289">
    <property type="entry name" value="METAXIN RELATED"/>
    <property type="match status" value="1"/>
</dbReference>
<dbReference type="Pfam" id="PF10568">
    <property type="entry name" value="Tom37"/>
    <property type="match status" value="1"/>
</dbReference>
<comment type="similarity">
    <text evidence="2">Belongs to the metaxin family.</text>
</comment>
<keyword evidence="3" id="KW-0813">Transport</keyword>
<proteinExistence type="inferred from homology"/>
<dbReference type="CDD" id="cd03054">
    <property type="entry name" value="GST_N_Metaxin"/>
    <property type="match status" value="1"/>
</dbReference>
<feature type="domain" description="Metaxin glutathione S-transferase" evidence="10">
    <location>
        <begin position="210"/>
        <end position="274"/>
    </location>
</feature>
<dbReference type="InterPro" id="IPR033468">
    <property type="entry name" value="Metaxin_GST"/>
</dbReference>
<evidence type="ECO:0000256" key="2">
    <source>
        <dbReference type="ARBA" id="ARBA00009170"/>
    </source>
</evidence>
<evidence type="ECO:0000256" key="1">
    <source>
        <dbReference type="ARBA" id="ARBA00004294"/>
    </source>
</evidence>
<dbReference type="InterPro" id="IPR019564">
    <property type="entry name" value="Sam37/metaxin_N"/>
</dbReference>
<gene>
    <name evidence="11" type="ORF">BDQ12DRAFT_676193</name>
</gene>
<keyword evidence="6" id="KW-0496">Mitochondrion</keyword>
<name>A0A5C3MAJ2_9AGAR</name>
<dbReference type="GO" id="GO:0015031">
    <property type="term" value="P:protein transport"/>
    <property type="evidence" value="ECO:0007669"/>
    <property type="project" value="UniProtKB-KW"/>
</dbReference>
<dbReference type="SUPFAM" id="SSF47616">
    <property type="entry name" value="GST C-terminal domain-like"/>
    <property type="match status" value="1"/>
</dbReference>
<evidence type="ECO:0000256" key="8">
    <source>
        <dbReference type="SAM" id="Phobius"/>
    </source>
</evidence>
<dbReference type="InterPro" id="IPR036282">
    <property type="entry name" value="Glutathione-S-Trfase_C_sf"/>
</dbReference>
<keyword evidence="8" id="KW-1133">Transmembrane helix</keyword>
<keyword evidence="12" id="KW-1185">Reference proteome</keyword>
<keyword evidence="8" id="KW-0812">Transmembrane</keyword>
<protein>
    <submittedName>
        <fullName evidence="11">Outer mitochondrial membrane transport complex protein-domain-containing protein</fullName>
    </submittedName>
</protein>
<feature type="domain" description="Mitochondrial outer membrane transport complex Sam37/metaxin N-terminal" evidence="9">
    <location>
        <begin position="28"/>
        <end position="156"/>
    </location>
</feature>
<evidence type="ECO:0000313" key="12">
    <source>
        <dbReference type="Proteomes" id="UP000308652"/>
    </source>
</evidence>
<reference evidence="11 12" key="1">
    <citation type="journal article" date="2019" name="Nat. Ecol. Evol.">
        <title>Megaphylogeny resolves global patterns of mushroom evolution.</title>
        <authorList>
            <person name="Varga T."/>
            <person name="Krizsan K."/>
            <person name="Foldi C."/>
            <person name="Dima B."/>
            <person name="Sanchez-Garcia M."/>
            <person name="Sanchez-Ramirez S."/>
            <person name="Szollosi G.J."/>
            <person name="Szarkandi J.G."/>
            <person name="Papp V."/>
            <person name="Albert L."/>
            <person name="Andreopoulos W."/>
            <person name="Angelini C."/>
            <person name="Antonin V."/>
            <person name="Barry K.W."/>
            <person name="Bougher N.L."/>
            <person name="Buchanan P."/>
            <person name="Buyck B."/>
            <person name="Bense V."/>
            <person name="Catcheside P."/>
            <person name="Chovatia M."/>
            <person name="Cooper J."/>
            <person name="Damon W."/>
            <person name="Desjardin D."/>
            <person name="Finy P."/>
            <person name="Geml J."/>
            <person name="Haridas S."/>
            <person name="Hughes K."/>
            <person name="Justo A."/>
            <person name="Karasinski D."/>
            <person name="Kautmanova I."/>
            <person name="Kiss B."/>
            <person name="Kocsube S."/>
            <person name="Kotiranta H."/>
            <person name="LaButti K.M."/>
            <person name="Lechner B.E."/>
            <person name="Liimatainen K."/>
            <person name="Lipzen A."/>
            <person name="Lukacs Z."/>
            <person name="Mihaltcheva S."/>
            <person name="Morgado L.N."/>
            <person name="Niskanen T."/>
            <person name="Noordeloos M.E."/>
            <person name="Ohm R.A."/>
            <person name="Ortiz-Santana B."/>
            <person name="Ovrebo C."/>
            <person name="Racz N."/>
            <person name="Riley R."/>
            <person name="Savchenko A."/>
            <person name="Shiryaev A."/>
            <person name="Soop K."/>
            <person name="Spirin V."/>
            <person name="Szebenyi C."/>
            <person name="Tomsovsky M."/>
            <person name="Tulloss R.E."/>
            <person name="Uehling J."/>
            <person name="Grigoriev I.V."/>
            <person name="Vagvolgyi C."/>
            <person name="Papp T."/>
            <person name="Martin F.M."/>
            <person name="Miettinen O."/>
            <person name="Hibbett D.S."/>
            <person name="Nagy L.G."/>
        </authorList>
    </citation>
    <scope>NUCLEOTIDE SEQUENCE [LARGE SCALE GENOMIC DNA]</scope>
    <source>
        <strain evidence="11 12">CBS 166.37</strain>
    </source>
</reference>
<evidence type="ECO:0000256" key="6">
    <source>
        <dbReference type="ARBA" id="ARBA00023128"/>
    </source>
</evidence>
<evidence type="ECO:0000256" key="7">
    <source>
        <dbReference type="ARBA" id="ARBA00023136"/>
    </source>
</evidence>
<evidence type="ECO:0000256" key="3">
    <source>
        <dbReference type="ARBA" id="ARBA00022448"/>
    </source>
</evidence>
<comment type="subcellular location">
    <subcellularLocation>
        <location evidence="1">Mitochondrion outer membrane</location>
    </subcellularLocation>
</comment>
<dbReference type="STRING" id="68775.A0A5C3MAJ2"/>
<dbReference type="InterPro" id="IPR050931">
    <property type="entry name" value="Mito_Protein_Transport_Metaxin"/>
</dbReference>
<feature type="transmembrane region" description="Helical" evidence="8">
    <location>
        <begin position="322"/>
        <end position="341"/>
    </location>
</feature>
<keyword evidence="4" id="KW-1000">Mitochondrion outer membrane</keyword>
<keyword evidence="7 8" id="KW-0472">Membrane</keyword>
<dbReference type="GO" id="GO:0007005">
    <property type="term" value="P:mitochondrion organization"/>
    <property type="evidence" value="ECO:0007669"/>
    <property type="project" value="TreeGrafter"/>
</dbReference>
<keyword evidence="5" id="KW-0653">Protein transport</keyword>
<dbReference type="PANTHER" id="PTHR12289:SF41">
    <property type="entry name" value="FAILED AXON CONNECTIONS-RELATED"/>
    <property type="match status" value="1"/>
</dbReference>
<evidence type="ECO:0000256" key="5">
    <source>
        <dbReference type="ARBA" id="ARBA00022927"/>
    </source>
</evidence>
<evidence type="ECO:0000259" key="9">
    <source>
        <dbReference type="Pfam" id="PF10568"/>
    </source>
</evidence>
<evidence type="ECO:0000313" key="11">
    <source>
        <dbReference type="EMBL" id="TFK42429.1"/>
    </source>
</evidence>
<sequence length="369" mass="41787">MSVNPVSERIVLYIWAGQWSLPSFDPLCLATVLFLQVAIPGQFSIAECNDPDLSPTGQLPFLTHDEQTVASFGSIVKYIQGLKSTGKPEYRNAKLDAHLSTYEKSQQTAWIAHIESHMGDLLHYTLYVRNWVDLTHSALVSMFPIPQSYYVPGRLRAAFKPRLEAAGLWTMSEELEEKSKPFTKKKTEEKEDSKRVFAQVFEKDRVLGKAKSILEIYSRLLGDRKYFYNDQPSTIDILLAAHTLLLIKPPYPDSLIKDLVTGSYPNLVAHAQRVHGRTFHETFTPIPLAPQHSSLVSLIPSWRRRNSTSLSEEDARYTRMRWGFYGLAIGGLVAFIAVMGLPEALIPDGWMQVDEEFLYDEGSVDDSDE</sequence>
<dbReference type="AlphaFoldDB" id="A0A5C3MAJ2"/>
<dbReference type="Pfam" id="PF17171">
    <property type="entry name" value="GST_C_6"/>
    <property type="match status" value="1"/>
</dbReference>
<dbReference type="Gene3D" id="1.20.1050.10">
    <property type="match status" value="1"/>
</dbReference>
<dbReference type="OrthoDB" id="5835136at2759"/>